<dbReference type="Pfam" id="PF05340">
    <property type="entry name" value="DUF740"/>
    <property type="match status" value="3"/>
</dbReference>
<dbReference type="AlphaFoldDB" id="A0AAD7PRF0"/>
<protein>
    <submittedName>
        <fullName evidence="1">Uncharacterized protein</fullName>
    </submittedName>
</protein>
<evidence type="ECO:0000313" key="2">
    <source>
        <dbReference type="Proteomes" id="UP001163823"/>
    </source>
</evidence>
<name>A0AAD7PRF0_QUISA</name>
<dbReference type="InterPro" id="IPR008004">
    <property type="entry name" value="OCTOPUS-like"/>
</dbReference>
<gene>
    <name evidence="1" type="ORF">O6P43_013990</name>
</gene>
<dbReference type="EMBL" id="JARAOO010000006">
    <property type="protein sequence ID" value="KAJ7964125.1"/>
    <property type="molecule type" value="Genomic_DNA"/>
</dbReference>
<organism evidence="1 2">
    <name type="scientific">Quillaja saponaria</name>
    <name type="common">Soap bark tree</name>
    <dbReference type="NCBI Taxonomy" id="32244"/>
    <lineage>
        <taxon>Eukaryota</taxon>
        <taxon>Viridiplantae</taxon>
        <taxon>Streptophyta</taxon>
        <taxon>Embryophyta</taxon>
        <taxon>Tracheophyta</taxon>
        <taxon>Spermatophyta</taxon>
        <taxon>Magnoliopsida</taxon>
        <taxon>eudicotyledons</taxon>
        <taxon>Gunneridae</taxon>
        <taxon>Pentapetalae</taxon>
        <taxon>rosids</taxon>
        <taxon>fabids</taxon>
        <taxon>Fabales</taxon>
        <taxon>Quillajaceae</taxon>
        <taxon>Quillaja</taxon>
    </lineage>
</organism>
<dbReference type="PANTHER" id="PTHR31659">
    <property type="entry name" value="PROTEIN: UPF0503-LIKE PROTEIN, PUTATIVE (DUF740)-RELATED"/>
    <property type="match status" value="1"/>
</dbReference>
<comment type="caution">
    <text evidence="1">The sequence shown here is derived from an EMBL/GenBank/DDBJ whole genome shotgun (WGS) entry which is preliminary data.</text>
</comment>
<proteinExistence type="predicted"/>
<accession>A0AAD7PRF0</accession>
<dbReference type="PANTHER" id="PTHR31659:SF0">
    <property type="entry name" value="EMB|CAB61945.1"/>
    <property type="match status" value="1"/>
</dbReference>
<reference evidence="1" key="1">
    <citation type="journal article" date="2023" name="Science">
        <title>Elucidation of the pathway for biosynthesis of saponin adjuvants from the soapbark tree.</title>
        <authorList>
            <person name="Reed J."/>
            <person name="Orme A."/>
            <person name="El-Demerdash A."/>
            <person name="Owen C."/>
            <person name="Martin L.B.B."/>
            <person name="Misra R.C."/>
            <person name="Kikuchi S."/>
            <person name="Rejzek M."/>
            <person name="Martin A.C."/>
            <person name="Harkess A."/>
            <person name="Leebens-Mack J."/>
            <person name="Louveau T."/>
            <person name="Stephenson M.J."/>
            <person name="Osbourn A."/>
        </authorList>
    </citation>
    <scope>NUCLEOTIDE SEQUENCE</scope>
    <source>
        <strain evidence="1">S10</strain>
    </source>
</reference>
<evidence type="ECO:0000313" key="1">
    <source>
        <dbReference type="EMBL" id="KAJ7964125.1"/>
    </source>
</evidence>
<dbReference type="Proteomes" id="UP001163823">
    <property type="component" value="Chromosome 6"/>
</dbReference>
<keyword evidence="2" id="KW-1185">Reference proteome</keyword>
<sequence>MTSKPHRLSSCNRHPSKPVTGFCASCLRERLAGIESSKCHEYPAENFHSTAELRRTKSCSGSGAASVGSFPTIVSEPRRKSCEAGARNTLWNLFNLDDRRKGVNRKFDFELGKLGFELTEEALENSNLEIRVSEDNFVSNARVVDGRDEIVEEKTMKEFIDLEWQSRKNAGRDLKDIAGSFLEAASIFSKKLREWRHKQKLKKRGSGCRTVSNGGDSFMGLEREKPSIRRLRETQSEVGEYGLGRRSCDTDPRFSIDASRMSVDNSRFSFDEPRASWDSYLIGKTYPRLTPMISVVEDVNVQGLENRVLDEEKVDLRNEGDLSPGGSAQTKDYYMDSLSWQRRRKSIDRSNSYKKPAIPEVDELKLISNAKVSPTTTELFYGAKLLVTEKDLRDTDINSGKDMQSDCVLECPSLVGANIAGGINQKGSKKFQKWRKVWSLFGLTQRRRESKFGEEEGCVGGNVVNKPLEESWKKLNCLANGEANGSVSQKLIRSYSVSCRNTCKMAGLLGNMSGAETNGNGLKRRQEFMLQRNRSARYSPNNLDTGLLRFYLTPLRSYRKSRSGKTRLKDLHPAARNVL</sequence>